<sequence>MDNLVREVLNEVIRLSKHQPGRRYEEYEELVELRQRLVDQVKENDHPLSEMLKESIREILSYDTVILERMAAYKLEAKEGLLAIEAAKRQRRVYDMPSFEEGFLFDEKK</sequence>
<organism evidence="1 2">
    <name type="scientific">Paenibacillus mesotrionivorans</name>
    <dbReference type="NCBI Taxonomy" id="3160968"/>
    <lineage>
        <taxon>Bacteria</taxon>
        <taxon>Bacillati</taxon>
        <taxon>Bacillota</taxon>
        <taxon>Bacilli</taxon>
        <taxon>Bacillales</taxon>
        <taxon>Paenibacillaceae</taxon>
        <taxon>Paenibacillus</taxon>
    </lineage>
</organism>
<reference evidence="1" key="1">
    <citation type="submission" date="2024-12" db="EMBL/GenBank/DDBJ databases">
        <authorList>
            <person name="Wu N."/>
        </authorList>
    </citation>
    <scope>NUCLEOTIDE SEQUENCE</scope>
    <source>
        <strain evidence="1">P15</strain>
    </source>
</reference>
<dbReference type="Proteomes" id="UP001631969">
    <property type="component" value="Unassembled WGS sequence"/>
</dbReference>
<protein>
    <submittedName>
        <fullName evidence="1">Uncharacterized protein</fullName>
    </submittedName>
</protein>
<evidence type="ECO:0000313" key="1">
    <source>
        <dbReference type="EMBL" id="MFM9330664.1"/>
    </source>
</evidence>
<comment type="caution">
    <text evidence="1">The sequence shown here is derived from an EMBL/GenBank/DDBJ whole genome shotgun (WGS) entry which is preliminary data.</text>
</comment>
<accession>A0ACC7P0V9</accession>
<gene>
    <name evidence="1" type="ORF">ACI1P1_20445</name>
</gene>
<name>A0ACC7P0V9_9BACL</name>
<dbReference type="EMBL" id="JBJURJ010000014">
    <property type="protein sequence ID" value="MFM9330664.1"/>
    <property type="molecule type" value="Genomic_DNA"/>
</dbReference>
<evidence type="ECO:0000313" key="2">
    <source>
        <dbReference type="Proteomes" id="UP001631969"/>
    </source>
</evidence>
<proteinExistence type="predicted"/>
<keyword evidence="2" id="KW-1185">Reference proteome</keyword>